<proteinExistence type="predicted"/>
<gene>
    <name evidence="1" type="ORF">BSAL_18745</name>
</gene>
<organism evidence="1 2">
    <name type="scientific">Bodo saltans</name>
    <name type="common">Flagellated protozoan</name>
    <dbReference type="NCBI Taxonomy" id="75058"/>
    <lineage>
        <taxon>Eukaryota</taxon>
        <taxon>Discoba</taxon>
        <taxon>Euglenozoa</taxon>
        <taxon>Kinetoplastea</taxon>
        <taxon>Metakinetoplastina</taxon>
        <taxon>Eubodonida</taxon>
        <taxon>Bodonidae</taxon>
        <taxon>Bodo</taxon>
    </lineage>
</organism>
<dbReference type="EMBL" id="CYKH01001694">
    <property type="protein sequence ID" value="CUG89006.1"/>
    <property type="molecule type" value="Genomic_DNA"/>
</dbReference>
<reference evidence="2" key="1">
    <citation type="submission" date="2015-09" db="EMBL/GenBank/DDBJ databases">
        <authorList>
            <consortium name="Pathogen Informatics"/>
        </authorList>
    </citation>
    <scope>NUCLEOTIDE SEQUENCE [LARGE SCALE GENOMIC DNA]</scope>
    <source>
        <strain evidence="2">Lake Konstanz</strain>
    </source>
</reference>
<dbReference type="Proteomes" id="UP000051952">
    <property type="component" value="Unassembled WGS sequence"/>
</dbReference>
<dbReference type="VEuPathDB" id="TriTrypDB:BSAL_18745"/>
<evidence type="ECO:0000313" key="2">
    <source>
        <dbReference type="Proteomes" id="UP000051952"/>
    </source>
</evidence>
<keyword evidence="2" id="KW-1185">Reference proteome</keyword>
<sequence>MMSIKLPWLLRCPTVRVAWLFLVVWVATGLDIGCNNITSPSLLLNVTTAPSVRILNCTRRIAVNVTCGMDKDHLMRVEVVGGTTVPVFNLVSCSISGVLSFSFATLSIRNVTMPTGPANALDLQSNPLFSTLSVFTLSITVVDSQLQWTSGYLISCNGPSSNLRDLNVSIANSSLESRIADASSGGVLFVSVANIQSIGVVIMSCSIFVAQTSNTAKGMIRLGTDSGDAISIAMIDSVMSVLSEGFGNCNCVMLTYSQNIGYLSRTSVLVSGSNFTAKSQVGFAVVTIPFQRQLSLTDSRFDIVRCQLGVTLNVIDLSTDLGSPIASPFSCVAISLENIIVTVLGVNMSVVRNITGALRSVSSSGTSILGFIGLTYFSTNVSMSTVEVTRSTLTIEEVGAELVLPYQPVAVLGFAFATVSYSLHFSAAASFVKSNITILNSSITALRSVVDDAVLVASPGVQSGILFWSLTAVALSGPTVQTHISVKTTGITAATLAYPSQSPASLKVWCVVAAISNVAPNTAFAADQSSYLAFSGQLSLNFTSLDVNNSLFEITGTTMQLTPPLYSQLATPVTAAQQRVLFGMAAMSNVVNTTVLVTRSRFCNITDSLTTTVTYDTTACLAWVSLAPTSTIDNLLISSCRTLMELHACYK</sequence>
<name>A0A0S4JIE5_BODSA</name>
<evidence type="ECO:0000313" key="1">
    <source>
        <dbReference type="EMBL" id="CUG89006.1"/>
    </source>
</evidence>
<protein>
    <submittedName>
        <fullName evidence="1">Uncharacterized protein</fullName>
    </submittedName>
</protein>
<accession>A0A0S4JIE5</accession>
<dbReference type="AlphaFoldDB" id="A0A0S4JIE5"/>